<name>A0ABT3KGQ5_9GAMM</name>
<proteinExistence type="predicted"/>
<protein>
    <submittedName>
        <fullName evidence="1">Uncharacterized protein</fullName>
    </submittedName>
</protein>
<keyword evidence="2" id="KW-1185">Reference proteome</keyword>
<accession>A0ABT3KGQ5</accession>
<reference evidence="1" key="1">
    <citation type="submission" date="2022-11" db="EMBL/GenBank/DDBJ databases">
        <title>Marinomonas sp. nov., isolated from marine algae.</title>
        <authorList>
            <person name="Choi D.G."/>
            <person name="Kim J.M."/>
            <person name="Lee J.K."/>
            <person name="Baek J.H."/>
            <person name="Jeon C.O."/>
        </authorList>
    </citation>
    <scope>NUCLEOTIDE SEQUENCE</scope>
    <source>
        <strain evidence="1">KJ51-3</strain>
    </source>
</reference>
<dbReference type="EMBL" id="JAPEUL010000007">
    <property type="protein sequence ID" value="MCW4629729.1"/>
    <property type="molecule type" value="Genomic_DNA"/>
</dbReference>
<organism evidence="1 2">
    <name type="scientific">Marinomonas rhodophyticola</name>
    <dbReference type="NCBI Taxonomy" id="2992803"/>
    <lineage>
        <taxon>Bacteria</taxon>
        <taxon>Pseudomonadati</taxon>
        <taxon>Pseudomonadota</taxon>
        <taxon>Gammaproteobacteria</taxon>
        <taxon>Oceanospirillales</taxon>
        <taxon>Oceanospirillaceae</taxon>
        <taxon>Marinomonas</taxon>
    </lineage>
</organism>
<evidence type="ECO:0000313" key="2">
    <source>
        <dbReference type="Proteomes" id="UP001431181"/>
    </source>
</evidence>
<dbReference type="RefSeq" id="WP_265218964.1">
    <property type="nucleotide sequence ID" value="NZ_JAPEUL010000007.1"/>
</dbReference>
<evidence type="ECO:0000313" key="1">
    <source>
        <dbReference type="EMBL" id="MCW4629729.1"/>
    </source>
</evidence>
<comment type="caution">
    <text evidence="1">The sequence shown here is derived from an EMBL/GenBank/DDBJ whole genome shotgun (WGS) entry which is preliminary data.</text>
</comment>
<gene>
    <name evidence="1" type="ORF">ONZ52_12475</name>
</gene>
<sequence length="589" mass="62587">MSTNSNFISISGLDPALTQLAEMVGLLKASQGDPDELLLQGDWFENPIEKSSDGIKQNPQAFAELLATLLGEVSGHALGIPAKTPGLLGNWHAIPNPESEKPTGLYLVTMEDDLEKGVYTFSIGVMHGWELTADEQKIAISGYGLIPLLQLGNGNLSAVLGEKGYPITVGLTGAGATMDKGIPLIKAGDLSFNGAKISAALDIANSDDPFQLSIDVLSLKLPGEKVASNRSLADLAAISGSEIIQTTASLFVTALTEILGTEEEGPLQYLLPIFGLSSTIPNHPDLPDLPILRWDTLFSSEQAGDVSAPFRNWFRELTANTELLKAWLAAVVGFTGNLTANINGSGTREDPLKAPIVSIDNIGALSFCIGSNVNSDGTRIVYPGISFNATPYAFDDDISLCVAADLELATFMLSVGRTNFVPSNLQFDISISLQNASGPLASYEGYRCDMLKGGLALAWAGGTIKVVPSLQLTGVSIPDNDLGTVDLLSPSSFSNAASATLGSVLTQSLTTLLNLNNGNEASDNAARLLGILPLLSLAGLKILHRLYLVQRSSIVWRTPLQQWEIIIKTSPILQQRSTTRHLSLLYCKR</sequence>
<dbReference type="Proteomes" id="UP001431181">
    <property type="component" value="Unassembled WGS sequence"/>
</dbReference>